<keyword evidence="3 8" id="KW-1134">Transmembrane beta strand</keyword>
<evidence type="ECO:0000256" key="6">
    <source>
        <dbReference type="ARBA" id="ARBA00023136"/>
    </source>
</evidence>
<feature type="chain" id="PRO_5024889583" evidence="9">
    <location>
        <begin position="21"/>
        <end position="760"/>
    </location>
</feature>
<evidence type="ECO:0000259" key="10">
    <source>
        <dbReference type="Pfam" id="PF00593"/>
    </source>
</evidence>
<dbReference type="InterPro" id="IPR000531">
    <property type="entry name" value="Beta-barrel_TonB"/>
</dbReference>
<keyword evidence="4 8" id="KW-0812">Transmembrane</keyword>
<evidence type="ECO:0000256" key="7">
    <source>
        <dbReference type="ARBA" id="ARBA00023237"/>
    </source>
</evidence>
<feature type="signal peptide" evidence="9">
    <location>
        <begin position="1"/>
        <end position="20"/>
    </location>
</feature>
<dbReference type="InterPro" id="IPR036942">
    <property type="entry name" value="Beta-barrel_TonB_sf"/>
</dbReference>
<dbReference type="Pfam" id="PF00593">
    <property type="entry name" value="TonB_dep_Rec_b-barrel"/>
    <property type="match status" value="1"/>
</dbReference>
<evidence type="ECO:0000256" key="8">
    <source>
        <dbReference type="PROSITE-ProRule" id="PRU01360"/>
    </source>
</evidence>
<keyword evidence="5" id="KW-0798">TonB box</keyword>
<dbReference type="PANTHER" id="PTHR30069">
    <property type="entry name" value="TONB-DEPENDENT OUTER MEMBRANE RECEPTOR"/>
    <property type="match status" value="1"/>
</dbReference>
<dbReference type="GO" id="GO:0009279">
    <property type="term" value="C:cell outer membrane"/>
    <property type="evidence" value="ECO:0007669"/>
    <property type="project" value="UniProtKB-SubCell"/>
</dbReference>
<keyword evidence="9" id="KW-0732">Signal</keyword>
<evidence type="ECO:0000256" key="1">
    <source>
        <dbReference type="ARBA" id="ARBA00004571"/>
    </source>
</evidence>
<proteinExistence type="inferred from homology"/>
<evidence type="ECO:0000256" key="2">
    <source>
        <dbReference type="ARBA" id="ARBA00022448"/>
    </source>
</evidence>
<dbReference type="PROSITE" id="PS52016">
    <property type="entry name" value="TONB_DEPENDENT_REC_3"/>
    <property type="match status" value="1"/>
</dbReference>
<dbReference type="Gene3D" id="2.170.130.10">
    <property type="entry name" value="TonB-dependent receptor, plug domain"/>
    <property type="match status" value="1"/>
</dbReference>
<keyword evidence="7 8" id="KW-0998">Cell outer membrane</keyword>
<name>A0A5T1MBY6_CAMJU</name>
<evidence type="ECO:0000256" key="4">
    <source>
        <dbReference type="ARBA" id="ARBA00022692"/>
    </source>
</evidence>
<evidence type="ECO:0000256" key="5">
    <source>
        <dbReference type="ARBA" id="ARBA00023077"/>
    </source>
</evidence>
<dbReference type="GO" id="GO:0015344">
    <property type="term" value="F:siderophore uptake transmembrane transporter activity"/>
    <property type="evidence" value="ECO:0007669"/>
    <property type="project" value="TreeGrafter"/>
</dbReference>
<evidence type="ECO:0000256" key="3">
    <source>
        <dbReference type="ARBA" id="ARBA00022452"/>
    </source>
</evidence>
<dbReference type="GO" id="GO:0044718">
    <property type="term" value="P:siderophore transmembrane transport"/>
    <property type="evidence" value="ECO:0007669"/>
    <property type="project" value="TreeGrafter"/>
</dbReference>
<organism evidence="11">
    <name type="scientific">Campylobacter jejuni</name>
    <dbReference type="NCBI Taxonomy" id="197"/>
    <lineage>
        <taxon>Bacteria</taxon>
        <taxon>Pseudomonadati</taxon>
        <taxon>Campylobacterota</taxon>
        <taxon>Epsilonproteobacteria</taxon>
        <taxon>Campylobacterales</taxon>
        <taxon>Campylobacteraceae</taxon>
        <taxon>Campylobacter</taxon>
    </lineage>
</organism>
<dbReference type="SUPFAM" id="SSF56935">
    <property type="entry name" value="Porins"/>
    <property type="match status" value="1"/>
</dbReference>
<feature type="domain" description="TonB-dependent receptor-like beta-barrel" evidence="10">
    <location>
        <begin position="256"/>
        <end position="713"/>
    </location>
</feature>
<protein>
    <submittedName>
        <fullName evidence="11">TonB-dependent receptor</fullName>
    </submittedName>
</protein>
<keyword evidence="2 8" id="KW-0813">Transport</keyword>
<dbReference type="PANTHER" id="PTHR30069:SF50">
    <property type="entry name" value="TONB-DEPENDENT RECEPTOR HI_1217-RELATED"/>
    <property type="match status" value="1"/>
</dbReference>
<sequence>MKKLSLFCVMGLCFANFAFSEELEFDSLEISGSKIKNDEKPFVTPGATSTRDNLNSSTQSIDSIVRSVPGAYTQVDQAQGGGVSVNIRGMTGLGRVNTQIDGVTQTFFGSASDDSFHGQIGTSSFTAPIDKNFLVALDVNRGTFSGANGANALMGSANFRTIGVDDIVQEGRVFGFLGKYSYGSNAIGPNFMGAIAGKTMLENNANLGILFAYSGQNVSQNYKIGGGGYIGDQKPPFDTDDDGTPDDNLAAPINPNNLYNQPRSQLFKVEYKSDISEAILNYRAYKNNLAGRKITNDTYQIDYRLNPDSNLLDLKFLFAYNDGKQKYNQDKTWGYHNMSGIKTKNRAVTFDLSNTMNKEFSQDSNLYFTYGINILNNHYSNDFPEDRVLLPYILTSFYPKGKQDIKTFYLDTSFTKGIFTLNSNVNWINAQLSGYKGVCSMGNPYCQPKNATNLEKDYNNFNYSLMLSADIHPLFNPFISYSKSHRIPNVQEYFFTHDVNEGEHNMNTFLRAESANTYQIGFNSFAHEILNNNDTLGFKVLYYDTKVKNYIYNRRYWLKADKAIFIMQLNDDEKAKFHGVELEFKYDTGFFYSILSYTYQKSKHKFSDTESLETGGAQSGQSQFAQLPEHYANLDMGVRLFEEKLTLGALAKYTGKAKRIAPVGSLEDDPSNPDAIAPLKTTDKLPKIPTIVDLYANYKILKNFTIKAEIQNLFDKNYMDALYTYNTGDSQNVGGLFNPIYIYNNSARGRTFIVSFEYKY</sequence>
<dbReference type="AlphaFoldDB" id="A0A5T1MBY6"/>
<gene>
    <name evidence="11" type="ORF">FDR90_02725</name>
</gene>
<keyword evidence="6 8" id="KW-0472">Membrane</keyword>
<reference evidence="11" key="1">
    <citation type="submission" date="2019-05" db="EMBL/GenBank/DDBJ databases">
        <authorList>
            <consortium name="PulseNet: The National Subtyping Network for Foodborne Disease Surveillance"/>
            <person name="Tarr C.L."/>
            <person name="Trees E."/>
            <person name="Katz L.S."/>
            <person name="Carleton-Romer H.A."/>
            <person name="Stroika S."/>
            <person name="Kucerova Z."/>
            <person name="Roache K.F."/>
            <person name="Sabol A.L."/>
            <person name="Besser J."/>
            <person name="Gerner-Smidt P."/>
        </authorList>
    </citation>
    <scope>NUCLEOTIDE SEQUENCE</scope>
    <source>
        <strain evidence="11">PNUSAC009286</strain>
    </source>
</reference>
<dbReference type="InterPro" id="IPR039426">
    <property type="entry name" value="TonB-dep_rcpt-like"/>
</dbReference>
<accession>A0A5T1MBY6</accession>
<dbReference type="InterPro" id="IPR037066">
    <property type="entry name" value="Plug_dom_sf"/>
</dbReference>
<evidence type="ECO:0000313" key="11">
    <source>
        <dbReference type="EMBL" id="EAL2367195.1"/>
    </source>
</evidence>
<comment type="similarity">
    <text evidence="8">Belongs to the TonB-dependent receptor family.</text>
</comment>
<comment type="subcellular location">
    <subcellularLocation>
        <location evidence="1 8">Cell outer membrane</location>
        <topology evidence="1 8">Multi-pass membrane protein</topology>
    </subcellularLocation>
</comment>
<comment type="caution">
    <text evidence="11">The sequence shown here is derived from an EMBL/GenBank/DDBJ whole genome shotgun (WGS) entry which is preliminary data.</text>
</comment>
<evidence type="ECO:0000256" key="9">
    <source>
        <dbReference type="SAM" id="SignalP"/>
    </source>
</evidence>
<dbReference type="Gene3D" id="2.40.170.20">
    <property type="entry name" value="TonB-dependent receptor, beta-barrel domain"/>
    <property type="match status" value="1"/>
</dbReference>
<keyword evidence="11" id="KW-0675">Receptor</keyword>
<dbReference type="EMBL" id="AACMNR010000005">
    <property type="protein sequence ID" value="EAL2367195.1"/>
    <property type="molecule type" value="Genomic_DNA"/>
</dbReference>